<dbReference type="GO" id="GO:0008408">
    <property type="term" value="F:3'-5' exonuclease activity"/>
    <property type="evidence" value="ECO:0007669"/>
    <property type="project" value="InterPro"/>
</dbReference>
<dbReference type="SUPFAM" id="SSF47819">
    <property type="entry name" value="HRDC-like"/>
    <property type="match status" value="1"/>
</dbReference>
<dbReference type="InterPro" id="IPR036397">
    <property type="entry name" value="RNaseH_sf"/>
</dbReference>
<keyword evidence="3" id="KW-1185">Reference proteome</keyword>
<feature type="domain" description="HRDC" evidence="1">
    <location>
        <begin position="228"/>
        <end position="308"/>
    </location>
</feature>
<keyword evidence="2" id="KW-0540">Nuclease</keyword>
<comment type="caution">
    <text evidence="2">The sequence shown here is derived from an EMBL/GenBank/DDBJ whole genome shotgun (WGS) entry which is preliminary data.</text>
</comment>
<dbReference type="Pfam" id="PF01612">
    <property type="entry name" value="DNA_pol_A_exo1"/>
    <property type="match status" value="1"/>
</dbReference>
<dbReference type="SMART" id="SM00474">
    <property type="entry name" value="35EXOc"/>
    <property type="match status" value="1"/>
</dbReference>
<accession>A0A261FAE4</accession>
<dbReference type="PROSITE" id="PS50967">
    <property type="entry name" value="HRDC"/>
    <property type="match status" value="1"/>
</dbReference>
<dbReference type="SUPFAM" id="SSF53098">
    <property type="entry name" value="Ribonuclease H-like"/>
    <property type="match status" value="1"/>
</dbReference>
<dbReference type="InterPro" id="IPR002562">
    <property type="entry name" value="3'-5'_exonuclease_dom"/>
</dbReference>
<dbReference type="RefSeq" id="WP_094689686.1">
    <property type="nucleotide sequence ID" value="NZ_JACBYZ010000001.1"/>
</dbReference>
<sequence>MQDEPELIDVPHRGVPDLTATPRQFDAAIADLSHALGPLAVDAERANSYRYSHMDYLIQVRRQGTDTYLFDIPALLAAGCDITRLVSVMPDAQWLLHDASQDLPSFRDLGLFPTKLFDTEFAARFLGLKKAGLASATQKFLGKTLAKEHAIADWSVRPLRRDLRVYAALDVELLIELRDAEEKALRSQGKWEWAQEEFSAILAHGLAFHESHNEPWYHTSHISRLGADREGLAIVRELWNTRDKIARKLDINPDLLVGDHTLVEAGLRKPHNRAQFEDISGFQERVRRHTGTEEDKMVENYAPLQRSVKPRVWLDAILRAENLKEDEWPAMHTYEEKGGSGAQRTMKYWKSHQPERYQRLSAMRTAIGQLSQDLEIPAELLVKPSLIREVCWQEIPHEQIGAFLSEHGARPWQVNLVTKSLRGITVTES</sequence>
<dbReference type="Gene3D" id="3.30.420.10">
    <property type="entry name" value="Ribonuclease H-like superfamily/Ribonuclease H"/>
    <property type="match status" value="1"/>
</dbReference>
<dbReference type="Gene3D" id="1.10.150.80">
    <property type="entry name" value="HRDC domain"/>
    <property type="match status" value="2"/>
</dbReference>
<organism evidence="2 3">
    <name type="scientific">Aeriscardovia aeriphila</name>
    <dbReference type="NCBI Taxonomy" id="218139"/>
    <lineage>
        <taxon>Bacteria</taxon>
        <taxon>Bacillati</taxon>
        <taxon>Actinomycetota</taxon>
        <taxon>Actinomycetes</taxon>
        <taxon>Bifidobacteriales</taxon>
        <taxon>Bifidobacteriaceae</taxon>
        <taxon>Aeriscardovia</taxon>
    </lineage>
</organism>
<evidence type="ECO:0000313" key="2">
    <source>
        <dbReference type="EMBL" id="OZG56121.1"/>
    </source>
</evidence>
<name>A0A261FAE4_9BIFI</name>
<reference evidence="2 3" key="1">
    <citation type="journal article" date="2017" name="BMC Genomics">
        <title>Comparative genomic and phylogenomic analyses of the Bifidobacteriaceae family.</title>
        <authorList>
            <person name="Lugli G.A."/>
            <person name="Milani C."/>
            <person name="Turroni F."/>
            <person name="Duranti S."/>
            <person name="Mancabelli L."/>
            <person name="Mangifesta M."/>
            <person name="Ferrario C."/>
            <person name="Modesto M."/>
            <person name="Mattarelli P."/>
            <person name="Jiri K."/>
            <person name="van Sinderen D."/>
            <person name="Ventura M."/>
        </authorList>
    </citation>
    <scope>NUCLEOTIDE SEQUENCE [LARGE SCALE GENOMIC DNA]</scope>
    <source>
        <strain evidence="2 3">LMG 21773</strain>
    </source>
</reference>
<protein>
    <submittedName>
        <fullName evidence="2">3'-5' exonuclease</fullName>
    </submittedName>
</protein>
<evidence type="ECO:0000313" key="3">
    <source>
        <dbReference type="Proteomes" id="UP000228976"/>
    </source>
</evidence>
<dbReference type="OrthoDB" id="144122at2"/>
<dbReference type="InterPro" id="IPR044876">
    <property type="entry name" value="HRDC_dom_sf"/>
</dbReference>
<dbReference type="Pfam" id="PF18305">
    <property type="entry name" value="DNA_pol_A_exoN"/>
    <property type="match status" value="1"/>
</dbReference>
<dbReference type="GO" id="GO:0006139">
    <property type="term" value="P:nucleobase-containing compound metabolic process"/>
    <property type="evidence" value="ECO:0007669"/>
    <property type="project" value="InterPro"/>
</dbReference>
<keyword evidence="2" id="KW-0378">Hydrolase</keyword>
<dbReference type="PANTHER" id="PTHR47649:SF1">
    <property type="entry name" value="RIBONUCLEASE D"/>
    <property type="match status" value="1"/>
</dbReference>
<dbReference type="SMART" id="SM00341">
    <property type="entry name" value="HRDC"/>
    <property type="match status" value="1"/>
</dbReference>
<proteinExistence type="predicted"/>
<keyword evidence="2" id="KW-0269">Exonuclease</keyword>
<dbReference type="InterPro" id="IPR010997">
    <property type="entry name" value="HRDC-like_sf"/>
</dbReference>
<dbReference type="InterPro" id="IPR051086">
    <property type="entry name" value="RNase_D-like"/>
</dbReference>
<gene>
    <name evidence="2" type="ORF">AEAE_0609</name>
</gene>
<evidence type="ECO:0000259" key="1">
    <source>
        <dbReference type="PROSITE" id="PS50967"/>
    </source>
</evidence>
<dbReference type="InterPro" id="IPR041605">
    <property type="entry name" value="Exo_C"/>
</dbReference>
<dbReference type="EMBL" id="MWWU01000002">
    <property type="protein sequence ID" value="OZG56121.1"/>
    <property type="molecule type" value="Genomic_DNA"/>
</dbReference>
<dbReference type="GO" id="GO:0003676">
    <property type="term" value="F:nucleic acid binding"/>
    <property type="evidence" value="ECO:0007669"/>
    <property type="project" value="InterPro"/>
</dbReference>
<dbReference type="PANTHER" id="PTHR47649">
    <property type="entry name" value="RIBONUCLEASE D"/>
    <property type="match status" value="1"/>
</dbReference>
<dbReference type="AlphaFoldDB" id="A0A261FAE4"/>
<dbReference type="Pfam" id="PF00570">
    <property type="entry name" value="HRDC"/>
    <property type="match status" value="1"/>
</dbReference>
<dbReference type="GO" id="GO:0000166">
    <property type="term" value="F:nucleotide binding"/>
    <property type="evidence" value="ECO:0007669"/>
    <property type="project" value="InterPro"/>
</dbReference>
<dbReference type="Proteomes" id="UP000228976">
    <property type="component" value="Unassembled WGS sequence"/>
</dbReference>
<dbReference type="InterPro" id="IPR012337">
    <property type="entry name" value="RNaseH-like_sf"/>
</dbReference>
<dbReference type="InterPro" id="IPR002121">
    <property type="entry name" value="HRDC_dom"/>
</dbReference>
<dbReference type="CDD" id="cd06142">
    <property type="entry name" value="RNaseD_exo"/>
    <property type="match status" value="1"/>
</dbReference>